<dbReference type="Gene3D" id="3.40.50.12500">
    <property type="match status" value="1"/>
</dbReference>
<dbReference type="RefSeq" id="WP_344073150.1">
    <property type="nucleotide sequence ID" value="NZ_BAAAPL010000002.1"/>
</dbReference>
<dbReference type="Pfam" id="PF01177">
    <property type="entry name" value="Asp_Glu_race"/>
    <property type="match status" value="1"/>
</dbReference>
<organism evidence="2 3">
    <name type="scientific">Microbacterium sediminicola</name>
    <dbReference type="NCBI Taxonomy" id="415210"/>
    <lineage>
        <taxon>Bacteria</taxon>
        <taxon>Bacillati</taxon>
        <taxon>Actinomycetota</taxon>
        <taxon>Actinomycetes</taxon>
        <taxon>Micrococcales</taxon>
        <taxon>Microbacteriaceae</taxon>
        <taxon>Microbacterium</taxon>
    </lineage>
</organism>
<protein>
    <submittedName>
        <fullName evidence="2">Aspartate/glutamate racemase family protein</fullName>
    </submittedName>
</protein>
<reference evidence="3" key="1">
    <citation type="journal article" date="2019" name="Int. J. Syst. Evol. Microbiol.">
        <title>The Global Catalogue of Microorganisms (GCM) 10K type strain sequencing project: providing services to taxonomists for standard genome sequencing and annotation.</title>
        <authorList>
            <consortium name="The Broad Institute Genomics Platform"/>
            <consortium name="The Broad Institute Genome Sequencing Center for Infectious Disease"/>
            <person name="Wu L."/>
            <person name="Ma J."/>
        </authorList>
    </citation>
    <scope>NUCLEOTIDE SEQUENCE [LARGE SCALE GENOMIC DNA]</scope>
    <source>
        <strain evidence="3">JCM 15577</strain>
    </source>
</reference>
<dbReference type="InterPro" id="IPR015942">
    <property type="entry name" value="Asp/Glu/hydantoin_racemase"/>
</dbReference>
<gene>
    <name evidence="2" type="ORF">GCM10009808_25020</name>
</gene>
<sequence length="224" mass="23796">MTISLTFIHTIPALVDKFDALARDALGDVQIYHVVDAGFAESEFARGVLSDDEEARLLDYVRLAEKRGDDAAVVTCSFLGTSVDKLHDEVSIPWLRVDEEMGRRAMAAGSRIGVIATAPSSLESTVALIQRLSKAQAEPATAVPWLCKGAFEALQAGDADTHDEAVREGLRALASQSDVIVLSQASMARVAAQLDPAVLPVPVLSSPDLCMAALARDFAQPAVP</sequence>
<comment type="similarity">
    <text evidence="1">Belongs to the HyuE racemase family.</text>
</comment>
<keyword evidence="3" id="KW-1185">Reference proteome</keyword>
<comment type="caution">
    <text evidence="2">The sequence shown here is derived from an EMBL/GenBank/DDBJ whole genome shotgun (WGS) entry which is preliminary data.</text>
</comment>
<name>A0ABP4UI65_9MICO</name>
<dbReference type="Proteomes" id="UP001501690">
    <property type="component" value="Unassembled WGS sequence"/>
</dbReference>
<evidence type="ECO:0000313" key="2">
    <source>
        <dbReference type="EMBL" id="GAA1706043.1"/>
    </source>
</evidence>
<evidence type="ECO:0000256" key="1">
    <source>
        <dbReference type="ARBA" id="ARBA00038414"/>
    </source>
</evidence>
<evidence type="ECO:0000313" key="3">
    <source>
        <dbReference type="Proteomes" id="UP001501690"/>
    </source>
</evidence>
<accession>A0ABP4UI65</accession>
<proteinExistence type="inferred from homology"/>
<dbReference type="InterPro" id="IPR053714">
    <property type="entry name" value="Iso_Racemase_Enz_sf"/>
</dbReference>
<dbReference type="EMBL" id="BAAAPL010000002">
    <property type="protein sequence ID" value="GAA1706043.1"/>
    <property type="molecule type" value="Genomic_DNA"/>
</dbReference>